<keyword evidence="3" id="KW-1185">Reference proteome</keyword>
<protein>
    <submittedName>
        <fullName evidence="1 2">Uncharacterized protein</fullName>
    </submittedName>
</protein>
<proteinExistence type="predicted"/>
<dbReference type="InParanoid" id="A0A2K1IGJ1"/>
<dbReference type="Proteomes" id="UP000006727">
    <property type="component" value="Chromosome 24"/>
</dbReference>
<dbReference type="AlphaFoldDB" id="A0A2K1IGJ1"/>
<evidence type="ECO:0000313" key="3">
    <source>
        <dbReference type="Proteomes" id="UP000006727"/>
    </source>
</evidence>
<dbReference type="EMBL" id="ABEU02000024">
    <property type="protein sequence ID" value="PNR28394.1"/>
    <property type="molecule type" value="Genomic_DNA"/>
</dbReference>
<dbReference type="EnsemblPlants" id="Pp3c24_12600V3.1">
    <property type="protein sequence ID" value="Pp3c24_12600V3.1"/>
    <property type="gene ID" value="Pp3c24_12600"/>
</dbReference>
<name>A0A2K1IGJ1_PHYPA</name>
<organism evidence="1">
    <name type="scientific">Physcomitrium patens</name>
    <name type="common">Spreading-leaved earth moss</name>
    <name type="synonym">Physcomitrella patens</name>
    <dbReference type="NCBI Taxonomy" id="3218"/>
    <lineage>
        <taxon>Eukaryota</taxon>
        <taxon>Viridiplantae</taxon>
        <taxon>Streptophyta</taxon>
        <taxon>Embryophyta</taxon>
        <taxon>Bryophyta</taxon>
        <taxon>Bryophytina</taxon>
        <taxon>Bryopsida</taxon>
        <taxon>Funariidae</taxon>
        <taxon>Funariales</taxon>
        <taxon>Funariaceae</taxon>
        <taxon>Physcomitrium</taxon>
    </lineage>
</organism>
<reference evidence="2" key="3">
    <citation type="submission" date="2020-12" db="UniProtKB">
        <authorList>
            <consortium name="EnsemblPlants"/>
        </authorList>
    </citation>
    <scope>IDENTIFICATION</scope>
</reference>
<gene>
    <name evidence="1" type="ORF">PHYPA_028986</name>
</gene>
<evidence type="ECO:0000313" key="1">
    <source>
        <dbReference type="EMBL" id="PNR28394.1"/>
    </source>
</evidence>
<reference evidence="1 3" key="1">
    <citation type="journal article" date="2008" name="Science">
        <title>The Physcomitrella genome reveals evolutionary insights into the conquest of land by plants.</title>
        <authorList>
            <person name="Rensing S."/>
            <person name="Lang D."/>
            <person name="Zimmer A."/>
            <person name="Terry A."/>
            <person name="Salamov A."/>
            <person name="Shapiro H."/>
            <person name="Nishiyama T."/>
            <person name="Perroud P.-F."/>
            <person name="Lindquist E."/>
            <person name="Kamisugi Y."/>
            <person name="Tanahashi T."/>
            <person name="Sakakibara K."/>
            <person name="Fujita T."/>
            <person name="Oishi K."/>
            <person name="Shin-I T."/>
            <person name="Kuroki Y."/>
            <person name="Toyoda A."/>
            <person name="Suzuki Y."/>
            <person name="Hashimoto A."/>
            <person name="Yamaguchi K."/>
            <person name="Sugano A."/>
            <person name="Kohara Y."/>
            <person name="Fujiyama A."/>
            <person name="Anterola A."/>
            <person name="Aoki S."/>
            <person name="Ashton N."/>
            <person name="Barbazuk W.B."/>
            <person name="Barker E."/>
            <person name="Bennetzen J."/>
            <person name="Bezanilla M."/>
            <person name="Blankenship R."/>
            <person name="Cho S.H."/>
            <person name="Dutcher S."/>
            <person name="Estelle M."/>
            <person name="Fawcett J.A."/>
            <person name="Gundlach H."/>
            <person name="Hanada K."/>
            <person name="Heyl A."/>
            <person name="Hicks K.A."/>
            <person name="Hugh J."/>
            <person name="Lohr M."/>
            <person name="Mayer K."/>
            <person name="Melkozernov A."/>
            <person name="Murata T."/>
            <person name="Nelson D."/>
            <person name="Pils B."/>
            <person name="Prigge M."/>
            <person name="Reiss B."/>
            <person name="Renner T."/>
            <person name="Rombauts S."/>
            <person name="Rushton P."/>
            <person name="Sanderfoot A."/>
            <person name="Schween G."/>
            <person name="Shiu S.-H."/>
            <person name="Stueber K."/>
            <person name="Theodoulou F.L."/>
            <person name="Tu H."/>
            <person name="Van de Peer Y."/>
            <person name="Verrier P.J."/>
            <person name="Waters E."/>
            <person name="Wood A."/>
            <person name="Yang L."/>
            <person name="Cove D."/>
            <person name="Cuming A."/>
            <person name="Hasebe M."/>
            <person name="Lucas S."/>
            <person name="Mishler D.B."/>
            <person name="Reski R."/>
            <person name="Grigoriev I."/>
            <person name="Quatrano R.S."/>
            <person name="Boore J.L."/>
        </authorList>
    </citation>
    <scope>NUCLEOTIDE SEQUENCE [LARGE SCALE GENOMIC DNA]</scope>
    <source>
        <strain evidence="2 3">cv. Gransden 2004</strain>
    </source>
</reference>
<dbReference type="Gramene" id="Pp3c24_12600V3.1">
    <property type="protein sequence ID" value="Pp3c24_12600V3.1"/>
    <property type="gene ID" value="Pp3c24_12600"/>
</dbReference>
<accession>A0A2K1IGJ1</accession>
<reference evidence="1 3" key="2">
    <citation type="journal article" date="2018" name="Plant J.">
        <title>The Physcomitrella patens chromosome-scale assembly reveals moss genome structure and evolution.</title>
        <authorList>
            <person name="Lang D."/>
            <person name="Ullrich K.K."/>
            <person name="Murat F."/>
            <person name="Fuchs J."/>
            <person name="Jenkins J."/>
            <person name="Haas F.B."/>
            <person name="Piednoel M."/>
            <person name="Gundlach H."/>
            <person name="Van Bel M."/>
            <person name="Meyberg R."/>
            <person name="Vives C."/>
            <person name="Morata J."/>
            <person name="Symeonidi A."/>
            <person name="Hiss M."/>
            <person name="Muchero W."/>
            <person name="Kamisugi Y."/>
            <person name="Saleh O."/>
            <person name="Blanc G."/>
            <person name="Decker E.L."/>
            <person name="van Gessel N."/>
            <person name="Grimwood J."/>
            <person name="Hayes R.D."/>
            <person name="Graham S.W."/>
            <person name="Gunter L.E."/>
            <person name="McDaniel S.F."/>
            <person name="Hoernstein S.N.W."/>
            <person name="Larsson A."/>
            <person name="Li F.W."/>
            <person name="Perroud P.F."/>
            <person name="Phillips J."/>
            <person name="Ranjan P."/>
            <person name="Rokshar D.S."/>
            <person name="Rothfels C.J."/>
            <person name="Schneider L."/>
            <person name="Shu S."/>
            <person name="Stevenson D.W."/>
            <person name="Thummler F."/>
            <person name="Tillich M."/>
            <person name="Villarreal Aguilar J.C."/>
            <person name="Widiez T."/>
            <person name="Wong G.K."/>
            <person name="Wymore A."/>
            <person name="Zhang Y."/>
            <person name="Zimmer A.D."/>
            <person name="Quatrano R.S."/>
            <person name="Mayer K.F.X."/>
            <person name="Goodstein D."/>
            <person name="Casacuberta J.M."/>
            <person name="Vandepoele K."/>
            <person name="Reski R."/>
            <person name="Cuming A.C."/>
            <person name="Tuskan G.A."/>
            <person name="Maumus F."/>
            <person name="Salse J."/>
            <person name="Schmutz J."/>
            <person name="Rensing S.A."/>
        </authorList>
    </citation>
    <scope>NUCLEOTIDE SEQUENCE [LARGE SCALE GENOMIC DNA]</scope>
    <source>
        <strain evidence="2 3">cv. Gransden 2004</strain>
    </source>
</reference>
<sequence>MPPIRASSQPVTMPSFASENCGKLFRDFTGLSRFRRRGWLRNPGYDVKLCVFIDIATETSLARGRGHGSASAEVAHEL</sequence>
<evidence type="ECO:0000313" key="2">
    <source>
        <dbReference type="EnsemblPlants" id="Pp3c24_12600V3.1"/>
    </source>
</evidence>